<feature type="transmembrane region" description="Helical" evidence="1">
    <location>
        <begin position="47"/>
        <end position="65"/>
    </location>
</feature>
<reference evidence="3" key="1">
    <citation type="journal article" date="2019" name="Int. J. Syst. Evol. Microbiol.">
        <title>The Global Catalogue of Microorganisms (GCM) 10K type strain sequencing project: providing services to taxonomists for standard genome sequencing and annotation.</title>
        <authorList>
            <consortium name="The Broad Institute Genomics Platform"/>
            <consortium name="The Broad Institute Genome Sequencing Center for Infectious Disease"/>
            <person name="Wu L."/>
            <person name="Ma J."/>
        </authorList>
    </citation>
    <scope>NUCLEOTIDE SEQUENCE [LARGE SCALE GENOMIC DNA]</scope>
    <source>
        <strain evidence="3">CGMCC 4.1648</strain>
    </source>
</reference>
<evidence type="ECO:0000256" key="1">
    <source>
        <dbReference type="SAM" id="Phobius"/>
    </source>
</evidence>
<dbReference type="EMBL" id="JBHSJD010000016">
    <property type="protein sequence ID" value="MFC5024554.1"/>
    <property type="molecule type" value="Genomic_DNA"/>
</dbReference>
<sequence>MRARRTFQGTLILLGLVVLGTGMVDIVQGTAALPGDPYAGPTLDSNYRFFAGVWCTLGIVLLAAVPRPDRHALAVRGAFAAVFVGGVARAVSYLAVGSPHPLHVAFIVVELLLPPPLLLWYGRTTRTAAG</sequence>
<protein>
    <submittedName>
        <fullName evidence="2">DUF4345 domain-containing protein</fullName>
    </submittedName>
</protein>
<keyword evidence="3" id="KW-1185">Reference proteome</keyword>
<dbReference type="InterPro" id="IPR025597">
    <property type="entry name" value="DUF4345"/>
</dbReference>
<evidence type="ECO:0000313" key="3">
    <source>
        <dbReference type="Proteomes" id="UP001595829"/>
    </source>
</evidence>
<dbReference type="RefSeq" id="WP_345687646.1">
    <property type="nucleotide sequence ID" value="NZ_BAABIT010000001.1"/>
</dbReference>
<comment type="caution">
    <text evidence="2">The sequence shown here is derived from an EMBL/GenBank/DDBJ whole genome shotgun (WGS) entry which is preliminary data.</text>
</comment>
<keyword evidence="1" id="KW-0472">Membrane</keyword>
<feature type="transmembrane region" description="Helical" evidence="1">
    <location>
        <begin position="77"/>
        <end position="96"/>
    </location>
</feature>
<feature type="transmembrane region" description="Helical" evidence="1">
    <location>
        <begin position="102"/>
        <end position="121"/>
    </location>
</feature>
<organism evidence="2 3">
    <name type="scientific">Streptomyces coeruleoprunus</name>
    <dbReference type="NCBI Taxonomy" id="285563"/>
    <lineage>
        <taxon>Bacteria</taxon>
        <taxon>Bacillati</taxon>
        <taxon>Actinomycetota</taxon>
        <taxon>Actinomycetes</taxon>
        <taxon>Kitasatosporales</taxon>
        <taxon>Streptomycetaceae</taxon>
        <taxon>Streptomyces</taxon>
    </lineage>
</organism>
<dbReference type="Pfam" id="PF14248">
    <property type="entry name" value="DUF4345"/>
    <property type="match status" value="1"/>
</dbReference>
<name>A0ABV9XJD5_9ACTN</name>
<evidence type="ECO:0000313" key="2">
    <source>
        <dbReference type="EMBL" id="MFC5024554.1"/>
    </source>
</evidence>
<accession>A0ABV9XJD5</accession>
<dbReference type="Proteomes" id="UP001595829">
    <property type="component" value="Unassembled WGS sequence"/>
</dbReference>
<gene>
    <name evidence="2" type="ORF">ACFPM3_20735</name>
</gene>
<keyword evidence="1" id="KW-1133">Transmembrane helix</keyword>
<proteinExistence type="predicted"/>
<keyword evidence="1" id="KW-0812">Transmembrane</keyword>